<sequence length="232" mass="25878">MKVSVFIQLCCCIISVSYAQQTQELPENIDKTICIPLKNLRDSMVQRGLGEARKIRKVQLHMIGSGDIDVSISIATRFLDEAETRPIVHKCGEYQGTANDVMITVSCLEEGEGVDIEGYTGYAVYAQFHGDVANQDAAICQLDIVLYDKYANQKSQNMKNLVVVTGVIFGLILGVAVGVVIWYICVKKLRKPKDELPSGVQYWEEDSIAKENVKSKKKPTVEDDYDDEVFLS</sequence>
<organism evidence="3 4">
    <name type="scientific">Daphnia galeata</name>
    <dbReference type="NCBI Taxonomy" id="27404"/>
    <lineage>
        <taxon>Eukaryota</taxon>
        <taxon>Metazoa</taxon>
        <taxon>Ecdysozoa</taxon>
        <taxon>Arthropoda</taxon>
        <taxon>Crustacea</taxon>
        <taxon>Branchiopoda</taxon>
        <taxon>Diplostraca</taxon>
        <taxon>Cladocera</taxon>
        <taxon>Anomopoda</taxon>
        <taxon>Daphniidae</taxon>
        <taxon>Daphnia</taxon>
    </lineage>
</organism>
<keyword evidence="4" id="KW-1185">Reference proteome</keyword>
<evidence type="ECO:0000256" key="2">
    <source>
        <dbReference type="SAM" id="SignalP"/>
    </source>
</evidence>
<gene>
    <name evidence="3" type="ORF">DGAL_LOCUS13568</name>
</gene>
<accession>A0A8J2S297</accession>
<dbReference type="EMBL" id="CAKKLH010000299">
    <property type="protein sequence ID" value="CAH0110069.1"/>
    <property type="molecule type" value="Genomic_DNA"/>
</dbReference>
<dbReference type="OrthoDB" id="6333492at2759"/>
<comment type="caution">
    <text evidence="3">The sequence shown here is derived from an EMBL/GenBank/DDBJ whole genome shotgun (WGS) entry which is preliminary data.</text>
</comment>
<feature type="transmembrane region" description="Helical" evidence="1">
    <location>
        <begin position="161"/>
        <end position="185"/>
    </location>
</feature>
<feature type="chain" id="PRO_5035199932" evidence="2">
    <location>
        <begin position="20"/>
        <end position="232"/>
    </location>
</feature>
<protein>
    <submittedName>
        <fullName evidence="3">Uncharacterized protein</fullName>
    </submittedName>
</protein>
<keyword evidence="1" id="KW-1133">Transmembrane helix</keyword>
<reference evidence="3" key="1">
    <citation type="submission" date="2021-11" db="EMBL/GenBank/DDBJ databases">
        <authorList>
            <person name="Schell T."/>
        </authorList>
    </citation>
    <scope>NUCLEOTIDE SEQUENCE</scope>
    <source>
        <strain evidence="3">M5</strain>
    </source>
</reference>
<dbReference type="AlphaFoldDB" id="A0A8J2S297"/>
<evidence type="ECO:0000256" key="1">
    <source>
        <dbReference type="SAM" id="Phobius"/>
    </source>
</evidence>
<dbReference type="Proteomes" id="UP000789390">
    <property type="component" value="Unassembled WGS sequence"/>
</dbReference>
<evidence type="ECO:0000313" key="4">
    <source>
        <dbReference type="Proteomes" id="UP000789390"/>
    </source>
</evidence>
<name>A0A8J2S297_9CRUS</name>
<feature type="signal peptide" evidence="2">
    <location>
        <begin position="1"/>
        <end position="19"/>
    </location>
</feature>
<keyword evidence="1" id="KW-0472">Membrane</keyword>
<evidence type="ECO:0000313" key="3">
    <source>
        <dbReference type="EMBL" id="CAH0110069.1"/>
    </source>
</evidence>
<keyword evidence="1" id="KW-0812">Transmembrane</keyword>
<proteinExistence type="predicted"/>
<keyword evidence="2" id="KW-0732">Signal</keyword>